<dbReference type="Proteomes" id="UP000214646">
    <property type="component" value="Unassembled WGS sequence"/>
</dbReference>
<dbReference type="GO" id="GO:0004803">
    <property type="term" value="F:transposase activity"/>
    <property type="evidence" value="ECO:0007669"/>
    <property type="project" value="InterPro"/>
</dbReference>
<evidence type="ECO:0000313" key="3">
    <source>
        <dbReference type="Proteomes" id="UP000214646"/>
    </source>
</evidence>
<dbReference type="PANTHER" id="PTHR30298">
    <property type="entry name" value="H REPEAT-ASSOCIATED PREDICTED TRANSPOSASE"/>
    <property type="match status" value="1"/>
</dbReference>
<dbReference type="InterPro" id="IPR002559">
    <property type="entry name" value="Transposase_11"/>
</dbReference>
<dbReference type="InterPro" id="IPR051698">
    <property type="entry name" value="Transposase_11-like"/>
</dbReference>
<dbReference type="GO" id="GO:0006313">
    <property type="term" value="P:DNA transposition"/>
    <property type="evidence" value="ECO:0007669"/>
    <property type="project" value="InterPro"/>
</dbReference>
<gene>
    <name evidence="2" type="ORF">FRUB_04032</name>
</gene>
<proteinExistence type="predicted"/>
<evidence type="ECO:0000259" key="1">
    <source>
        <dbReference type="Pfam" id="PF01609"/>
    </source>
</evidence>
<comment type="caution">
    <text evidence="2">The sequence shown here is derived from an EMBL/GenBank/DDBJ whole genome shotgun (WGS) entry which is preliminary data.</text>
</comment>
<accession>A0A225DQR0</accession>
<reference evidence="3" key="1">
    <citation type="submission" date="2017-06" db="EMBL/GenBank/DDBJ databases">
        <title>Genome analysis of Fimbriiglobus ruber SP5, the first member of the order Planctomycetales with confirmed chitinolytic capability.</title>
        <authorList>
            <person name="Ravin N.V."/>
            <person name="Rakitin A.L."/>
            <person name="Ivanova A.A."/>
            <person name="Beletsky A.V."/>
            <person name="Kulichevskaya I.S."/>
            <person name="Mardanov A.V."/>
            <person name="Dedysh S.N."/>
        </authorList>
    </citation>
    <scope>NUCLEOTIDE SEQUENCE [LARGE SCALE GENOMIC DNA]</scope>
    <source>
        <strain evidence="3">SP5</strain>
    </source>
</reference>
<evidence type="ECO:0000313" key="2">
    <source>
        <dbReference type="EMBL" id="OWK41954.1"/>
    </source>
</evidence>
<dbReference type="PANTHER" id="PTHR30298:SF0">
    <property type="entry name" value="PROTEIN YBFL-RELATED"/>
    <property type="match status" value="1"/>
</dbReference>
<keyword evidence="3" id="KW-1185">Reference proteome</keyword>
<organism evidence="2 3">
    <name type="scientific">Fimbriiglobus ruber</name>
    <dbReference type="NCBI Taxonomy" id="1908690"/>
    <lineage>
        <taxon>Bacteria</taxon>
        <taxon>Pseudomonadati</taxon>
        <taxon>Planctomycetota</taxon>
        <taxon>Planctomycetia</taxon>
        <taxon>Gemmatales</taxon>
        <taxon>Gemmataceae</taxon>
        <taxon>Fimbriiglobus</taxon>
    </lineage>
</organism>
<dbReference type="GO" id="GO:0003677">
    <property type="term" value="F:DNA binding"/>
    <property type="evidence" value="ECO:0007669"/>
    <property type="project" value="InterPro"/>
</dbReference>
<protein>
    <recommendedName>
        <fullName evidence="1">Transposase IS4-like domain-containing protein</fullName>
    </recommendedName>
</protein>
<dbReference type="Pfam" id="PF01609">
    <property type="entry name" value="DDE_Tnp_1"/>
    <property type="match status" value="1"/>
</dbReference>
<dbReference type="EMBL" id="NIDE01000005">
    <property type="protein sequence ID" value="OWK41954.1"/>
    <property type="molecule type" value="Genomic_DNA"/>
</dbReference>
<name>A0A225DQR0_9BACT</name>
<sequence>MIAQLRVDATTNEHKAALRLLGVLPPLQGAVVTADAMFTHRDVCEQVSANGGDYILYAKDNQATLERDLRDLFAAAERGRLPPSSCGCGRRIRKRLRPATRGTGGSRCGR</sequence>
<feature type="domain" description="Transposase IS4-like" evidence="1">
    <location>
        <begin position="2"/>
        <end position="80"/>
    </location>
</feature>
<dbReference type="AlphaFoldDB" id="A0A225DQR0"/>